<dbReference type="STRING" id="1610491.AAV94_06770"/>
<evidence type="ECO:0000256" key="1">
    <source>
        <dbReference type="ARBA" id="ARBA00004496"/>
    </source>
</evidence>
<accession>A0A0U1Q080</accession>
<evidence type="ECO:0000256" key="2">
    <source>
        <dbReference type="ARBA" id="ARBA00007599"/>
    </source>
</evidence>
<evidence type="ECO:0000256" key="3">
    <source>
        <dbReference type="ARBA" id="ARBA00019010"/>
    </source>
</evidence>
<name>A0A0U1Q080_9BURK</name>
<evidence type="ECO:0000256" key="7">
    <source>
        <dbReference type="ARBA" id="ARBA00022741"/>
    </source>
</evidence>
<dbReference type="PANTHER" id="PTHR33540:SF2">
    <property type="entry name" value="TRNA THREONYLCARBAMOYLADENOSINE BIOSYNTHESIS PROTEIN TSAE"/>
    <property type="match status" value="1"/>
</dbReference>
<keyword evidence="9" id="KW-0460">Magnesium</keyword>
<keyword evidence="5" id="KW-0819">tRNA processing</keyword>
<protein>
    <recommendedName>
        <fullName evidence="3">tRNA threonylcarbamoyladenosine biosynthesis protein TsaE</fullName>
    </recommendedName>
    <alternativeName>
        <fullName evidence="10">t(6)A37 threonylcarbamoyladenosine biosynthesis protein TsaE</fullName>
    </alternativeName>
</protein>
<organism evidence="11 12">
    <name type="scientific">Lampropedia cohaerens</name>
    <dbReference type="NCBI Taxonomy" id="1610491"/>
    <lineage>
        <taxon>Bacteria</taxon>
        <taxon>Pseudomonadati</taxon>
        <taxon>Pseudomonadota</taxon>
        <taxon>Betaproteobacteria</taxon>
        <taxon>Burkholderiales</taxon>
        <taxon>Comamonadaceae</taxon>
        <taxon>Lampropedia</taxon>
    </lineage>
</organism>
<keyword evidence="8" id="KW-0067">ATP-binding</keyword>
<evidence type="ECO:0000256" key="10">
    <source>
        <dbReference type="ARBA" id="ARBA00032441"/>
    </source>
</evidence>
<dbReference type="GO" id="GO:0005737">
    <property type="term" value="C:cytoplasm"/>
    <property type="evidence" value="ECO:0007669"/>
    <property type="project" value="UniProtKB-SubCell"/>
</dbReference>
<dbReference type="RefSeq" id="WP_046741559.1">
    <property type="nucleotide sequence ID" value="NZ_LBNQ01000022.1"/>
</dbReference>
<evidence type="ECO:0000256" key="9">
    <source>
        <dbReference type="ARBA" id="ARBA00022842"/>
    </source>
</evidence>
<keyword evidence="12" id="KW-1185">Reference proteome</keyword>
<dbReference type="AlphaFoldDB" id="A0A0U1Q080"/>
<dbReference type="InterPro" id="IPR003442">
    <property type="entry name" value="T6A_TsaE"/>
</dbReference>
<evidence type="ECO:0000256" key="8">
    <source>
        <dbReference type="ARBA" id="ARBA00022840"/>
    </source>
</evidence>
<dbReference type="GO" id="GO:0046872">
    <property type="term" value="F:metal ion binding"/>
    <property type="evidence" value="ECO:0007669"/>
    <property type="project" value="UniProtKB-KW"/>
</dbReference>
<evidence type="ECO:0000313" key="11">
    <source>
        <dbReference type="EMBL" id="KKW68160.1"/>
    </source>
</evidence>
<proteinExistence type="inferred from homology"/>
<dbReference type="OrthoDB" id="9800307at2"/>
<dbReference type="Gene3D" id="3.40.50.300">
    <property type="entry name" value="P-loop containing nucleotide triphosphate hydrolases"/>
    <property type="match status" value="1"/>
</dbReference>
<dbReference type="PANTHER" id="PTHR33540">
    <property type="entry name" value="TRNA THREONYLCARBAMOYLADENOSINE BIOSYNTHESIS PROTEIN TSAE"/>
    <property type="match status" value="1"/>
</dbReference>
<gene>
    <name evidence="11" type="ORF">AAV94_06770</name>
</gene>
<comment type="similarity">
    <text evidence="2">Belongs to the TsaE family.</text>
</comment>
<comment type="subcellular location">
    <subcellularLocation>
        <location evidence="1">Cytoplasm</location>
    </subcellularLocation>
</comment>
<dbReference type="Proteomes" id="UP000050580">
    <property type="component" value="Unassembled WGS sequence"/>
</dbReference>
<evidence type="ECO:0000256" key="4">
    <source>
        <dbReference type="ARBA" id="ARBA00022490"/>
    </source>
</evidence>
<sequence>MTAALPSPRASHTLALADELATAAVARTIAARMEEVGDLRIDLLGELGAGKTTFVRHLLRSLGVQGRIKSPTYALLESYELSDGLPEVAHFDLYRLESPQEWLDSGLQDVLHGPGLRLVEWPQKAGELIGTPDLSLSFAFGSHDPSRRQLSLRAYSAAGHDVLQSVMKSPL</sequence>
<reference evidence="11 12" key="1">
    <citation type="submission" date="2015-05" db="EMBL/GenBank/DDBJ databases">
        <title>Draft genome sequence of Lampropedia sp. CT6, isolated from the microbial mat of a hot water spring, located at Manikaran, India.</title>
        <authorList>
            <person name="Tripathi C."/>
            <person name="Rani P."/>
            <person name="Mahato N.K."/>
            <person name="Lal R."/>
        </authorList>
    </citation>
    <scope>NUCLEOTIDE SEQUENCE [LARGE SCALE GENOMIC DNA]</scope>
    <source>
        <strain evidence="11 12">CT6</strain>
    </source>
</reference>
<dbReference type="NCBIfam" id="TIGR00150">
    <property type="entry name" value="T6A_YjeE"/>
    <property type="match status" value="1"/>
</dbReference>
<dbReference type="GO" id="GO:0002949">
    <property type="term" value="P:tRNA threonylcarbamoyladenosine modification"/>
    <property type="evidence" value="ECO:0007669"/>
    <property type="project" value="InterPro"/>
</dbReference>
<dbReference type="GO" id="GO:0005524">
    <property type="term" value="F:ATP binding"/>
    <property type="evidence" value="ECO:0007669"/>
    <property type="project" value="UniProtKB-KW"/>
</dbReference>
<evidence type="ECO:0000313" key="12">
    <source>
        <dbReference type="Proteomes" id="UP000050580"/>
    </source>
</evidence>
<dbReference type="PATRIC" id="fig|1610491.3.peg.1434"/>
<evidence type="ECO:0000256" key="6">
    <source>
        <dbReference type="ARBA" id="ARBA00022723"/>
    </source>
</evidence>
<dbReference type="EMBL" id="LBNQ01000022">
    <property type="protein sequence ID" value="KKW68160.1"/>
    <property type="molecule type" value="Genomic_DNA"/>
</dbReference>
<comment type="caution">
    <text evidence="11">The sequence shown here is derived from an EMBL/GenBank/DDBJ whole genome shotgun (WGS) entry which is preliminary data.</text>
</comment>
<dbReference type="SUPFAM" id="SSF52540">
    <property type="entry name" value="P-loop containing nucleoside triphosphate hydrolases"/>
    <property type="match status" value="1"/>
</dbReference>
<dbReference type="Pfam" id="PF02367">
    <property type="entry name" value="TsaE"/>
    <property type="match status" value="1"/>
</dbReference>
<evidence type="ECO:0000256" key="5">
    <source>
        <dbReference type="ARBA" id="ARBA00022694"/>
    </source>
</evidence>
<keyword evidence="4" id="KW-0963">Cytoplasm</keyword>
<dbReference type="InterPro" id="IPR027417">
    <property type="entry name" value="P-loop_NTPase"/>
</dbReference>
<keyword evidence="7" id="KW-0547">Nucleotide-binding</keyword>
<keyword evidence="6" id="KW-0479">Metal-binding</keyword>